<evidence type="ECO:0000256" key="1">
    <source>
        <dbReference type="ARBA" id="ARBA00007169"/>
    </source>
</evidence>
<dbReference type="InterPro" id="IPR029058">
    <property type="entry name" value="AB_hydrolase_fold"/>
</dbReference>
<dbReference type="Pfam" id="PF00975">
    <property type="entry name" value="Thioesterase"/>
    <property type="match status" value="1"/>
</dbReference>
<organism evidence="3">
    <name type="scientific">hydrothermal vent metagenome</name>
    <dbReference type="NCBI Taxonomy" id="652676"/>
    <lineage>
        <taxon>unclassified sequences</taxon>
        <taxon>metagenomes</taxon>
        <taxon>ecological metagenomes</taxon>
    </lineage>
</organism>
<dbReference type="PANTHER" id="PTHR11487">
    <property type="entry name" value="THIOESTERASE"/>
    <property type="match status" value="1"/>
</dbReference>
<proteinExistence type="inferred from homology"/>
<feature type="domain" description="Thioesterase" evidence="2">
    <location>
        <begin position="21"/>
        <end position="236"/>
    </location>
</feature>
<comment type="similarity">
    <text evidence="1">Belongs to the thioesterase family.</text>
</comment>
<dbReference type="AlphaFoldDB" id="A0A3B0YU78"/>
<dbReference type="Gene3D" id="3.40.50.1820">
    <property type="entry name" value="alpha/beta hydrolase"/>
    <property type="match status" value="1"/>
</dbReference>
<gene>
    <name evidence="3" type="ORF">MNBD_GAMMA12-2521</name>
</gene>
<dbReference type="SUPFAM" id="SSF53474">
    <property type="entry name" value="alpha/beta-Hydrolases"/>
    <property type="match status" value="1"/>
</dbReference>
<protein>
    <recommendedName>
        <fullName evidence="2">Thioesterase domain-containing protein</fullName>
    </recommendedName>
</protein>
<reference evidence="3" key="1">
    <citation type="submission" date="2018-06" db="EMBL/GenBank/DDBJ databases">
        <authorList>
            <person name="Zhirakovskaya E."/>
        </authorList>
    </citation>
    <scope>NUCLEOTIDE SEQUENCE</scope>
</reference>
<evidence type="ECO:0000259" key="2">
    <source>
        <dbReference type="Pfam" id="PF00975"/>
    </source>
</evidence>
<name>A0A3B0YU78_9ZZZZ</name>
<dbReference type="GO" id="GO:0008610">
    <property type="term" value="P:lipid biosynthetic process"/>
    <property type="evidence" value="ECO:0007669"/>
    <property type="project" value="TreeGrafter"/>
</dbReference>
<accession>A0A3B0YU78</accession>
<dbReference type="EMBL" id="UOFL01000191">
    <property type="protein sequence ID" value="VAW80210.1"/>
    <property type="molecule type" value="Genomic_DNA"/>
</dbReference>
<evidence type="ECO:0000313" key="3">
    <source>
        <dbReference type="EMBL" id="VAW80210.1"/>
    </source>
</evidence>
<dbReference type="PANTHER" id="PTHR11487:SF0">
    <property type="entry name" value="S-ACYL FATTY ACID SYNTHASE THIOESTERASE, MEDIUM CHAIN"/>
    <property type="match status" value="1"/>
</dbReference>
<dbReference type="InterPro" id="IPR012223">
    <property type="entry name" value="TEII"/>
</dbReference>
<sequence>MNKNNQQWIKCYRESSQSKLKVFCFPFAGGSASAYRLWKDYLSEEIDVYAIQLPGREERISDPLLTDLKASVKEIADEILPLLDKDFVFFGHSMGAVMALELAHILEQQNKIPRQVIVSARCSPLLVDPETQIHQLSDKGFVQAIRDYNGTSEIVLQNKELMAMFLPILRADFSMSETYQYSQTKPLSCPLTAICGIEEKELEEHHITGWQAVTTGAFTTKMFAGGHFFIKDEIEVVLPYLNNVLNDLINKNVA</sequence>
<dbReference type="InterPro" id="IPR001031">
    <property type="entry name" value="Thioesterase"/>
</dbReference>